<dbReference type="OrthoDB" id="423533at2759"/>
<dbReference type="SUPFAM" id="SSF56399">
    <property type="entry name" value="ADP-ribosylation"/>
    <property type="match status" value="1"/>
</dbReference>
<dbReference type="EMBL" id="CAJNOV010018211">
    <property type="protein sequence ID" value="CAF1617651.1"/>
    <property type="molecule type" value="Genomic_DNA"/>
</dbReference>
<dbReference type="Proteomes" id="UP000681720">
    <property type="component" value="Unassembled WGS sequence"/>
</dbReference>
<organism evidence="1 7">
    <name type="scientific">Rotaria magnacalcarata</name>
    <dbReference type="NCBI Taxonomy" id="392030"/>
    <lineage>
        <taxon>Eukaryota</taxon>
        <taxon>Metazoa</taxon>
        <taxon>Spiralia</taxon>
        <taxon>Gnathifera</taxon>
        <taxon>Rotifera</taxon>
        <taxon>Eurotatoria</taxon>
        <taxon>Bdelloidea</taxon>
        <taxon>Philodinida</taxon>
        <taxon>Philodinidae</taxon>
        <taxon>Rotaria</taxon>
    </lineage>
</organism>
<dbReference type="Gene3D" id="3.90.176.10">
    <property type="entry name" value="Toxin ADP-ribosyltransferase, Chain A, domain 1"/>
    <property type="match status" value="1"/>
</dbReference>
<sequence>MVASASDETSPSLRAAKLGPLPRRMLPPIEGYASKPLVSLEKAVKPLQSIVKRIQLNACMVTSLSENPKDGLTVDESASIVLYTFESVPAEDSLYNILNKTLNSENRRELVPWLLYLRLLLTALDRLPSKRCTIFKGVDGDFTKDYPMGKKIIWWGFSSCTSSSDAWQSAPDFNKAKIRTLFVINCHTGRNIKNHSHRNTADDILLLPAREFVVSMTFGVGNGLNQIHLEEQTPSFPLLEHVQAPNQRSNESQPTGIKSKFASTAAINAVRKAVIVISMSLKM</sequence>
<proteinExistence type="predicted"/>
<name>A0A815JA06_9BILA</name>
<accession>A0A815JA06</accession>
<evidence type="ECO:0000313" key="4">
    <source>
        <dbReference type="EMBL" id="CAF4077597.1"/>
    </source>
</evidence>
<evidence type="ECO:0000313" key="6">
    <source>
        <dbReference type="EMBL" id="CAF4115216.1"/>
    </source>
</evidence>
<evidence type="ECO:0008006" key="8">
    <source>
        <dbReference type="Google" id="ProtNLM"/>
    </source>
</evidence>
<dbReference type="EMBL" id="CAJOBH010008508">
    <property type="protein sequence ID" value="CAF4115216.1"/>
    <property type="molecule type" value="Genomic_DNA"/>
</dbReference>
<evidence type="ECO:0000313" key="7">
    <source>
        <dbReference type="Proteomes" id="UP000663834"/>
    </source>
</evidence>
<evidence type="ECO:0000313" key="1">
    <source>
        <dbReference type="EMBL" id="CAF1379547.1"/>
    </source>
</evidence>
<evidence type="ECO:0000313" key="3">
    <source>
        <dbReference type="EMBL" id="CAF2162084.1"/>
    </source>
</evidence>
<dbReference type="EMBL" id="CAJOBI010007939">
    <property type="protein sequence ID" value="CAF4099348.1"/>
    <property type="molecule type" value="Genomic_DNA"/>
</dbReference>
<dbReference type="Proteomes" id="UP000676336">
    <property type="component" value="Unassembled WGS sequence"/>
</dbReference>
<dbReference type="EMBL" id="CAJOBJ010007097">
    <property type="protein sequence ID" value="CAF4077597.1"/>
    <property type="molecule type" value="Genomic_DNA"/>
</dbReference>
<dbReference type="Proteomes" id="UP000663855">
    <property type="component" value="Unassembled WGS sequence"/>
</dbReference>
<gene>
    <name evidence="6" type="ORF">BYL167_LOCUS19794</name>
    <name evidence="2" type="ORF">CJN711_LOCUS37441</name>
    <name evidence="4" type="ORF">GIL414_LOCUS15873</name>
    <name evidence="1" type="ORF">KQP761_LOCUS8639</name>
    <name evidence="3" type="ORF">MBJ925_LOCUS33182</name>
    <name evidence="5" type="ORF">SMN809_LOCUS17266</name>
</gene>
<dbReference type="EMBL" id="CAJNRE010018152">
    <property type="protein sequence ID" value="CAF2162084.1"/>
    <property type="molecule type" value="Genomic_DNA"/>
</dbReference>
<evidence type="ECO:0000313" key="5">
    <source>
        <dbReference type="EMBL" id="CAF4099348.1"/>
    </source>
</evidence>
<dbReference type="Proteomes" id="UP000681967">
    <property type="component" value="Unassembled WGS sequence"/>
</dbReference>
<dbReference type="EMBL" id="CAJNOW010003355">
    <property type="protein sequence ID" value="CAF1379547.1"/>
    <property type="molecule type" value="Genomic_DNA"/>
</dbReference>
<reference evidence="1" key="1">
    <citation type="submission" date="2021-02" db="EMBL/GenBank/DDBJ databases">
        <authorList>
            <person name="Nowell W R."/>
        </authorList>
    </citation>
    <scope>NUCLEOTIDE SEQUENCE</scope>
</reference>
<evidence type="ECO:0000313" key="2">
    <source>
        <dbReference type="EMBL" id="CAF1617651.1"/>
    </source>
</evidence>
<comment type="caution">
    <text evidence="1">The sequence shown here is derived from an EMBL/GenBank/DDBJ whole genome shotgun (WGS) entry which is preliminary data.</text>
</comment>
<protein>
    <recommendedName>
        <fullName evidence="8">Mono(ADP-ribosyl)transferase</fullName>
    </recommendedName>
</protein>
<dbReference type="Proteomes" id="UP000663834">
    <property type="component" value="Unassembled WGS sequence"/>
</dbReference>
<dbReference type="AlphaFoldDB" id="A0A815JA06"/>
<dbReference type="Proteomes" id="UP000663824">
    <property type="component" value="Unassembled WGS sequence"/>
</dbReference>